<reference evidence="4" key="1">
    <citation type="journal article" date="2015" name="Nature">
        <title>Complex archaea that bridge the gap between prokaryotes and eukaryotes.</title>
        <authorList>
            <person name="Spang A."/>
            <person name="Saw J.H."/>
            <person name="Jorgensen S.L."/>
            <person name="Zaremba-Niedzwiedzka K."/>
            <person name="Martijn J."/>
            <person name="Lind A.E."/>
            <person name="van Eijk R."/>
            <person name="Schleper C."/>
            <person name="Guy L."/>
            <person name="Ettema T.J."/>
        </authorList>
    </citation>
    <scope>NUCLEOTIDE SEQUENCE</scope>
</reference>
<evidence type="ECO:0000313" key="4">
    <source>
        <dbReference type="EMBL" id="KKM17672.1"/>
    </source>
</evidence>
<feature type="domain" description="Yeast cell wall synthesis Kre9/Knh1-like N-terminal" evidence="3">
    <location>
        <begin position="151"/>
        <end position="234"/>
    </location>
</feature>
<feature type="transmembrane region" description="Helical" evidence="2">
    <location>
        <begin position="438"/>
        <end position="456"/>
    </location>
</feature>
<keyword evidence="2" id="KW-0472">Membrane</keyword>
<keyword evidence="2" id="KW-1133">Transmembrane helix</keyword>
<evidence type="ECO:0000256" key="1">
    <source>
        <dbReference type="ARBA" id="ARBA00022729"/>
    </source>
</evidence>
<comment type="caution">
    <text evidence="4">The sequence shown here is derived from an EMBL/GenBank/DDBJ whole genome shotgun (WGS) entry which is preliminary data.</text>
</comment>
<keyword evidence="2" id="KW-0812">Transmembrane</keyword>
<dbReference type="InterPro" id="IPR018466">
    <property type="entry name" value="Kre9/Knh1-like_N"/>
</dbReference>
<sequence length="458" mass="52430">MKLKLNKVTKETLILSFFLFYFLFALPKSGIPSKKIESKDTLVRVSGSGAFSLCMWSSRAYYMWTRTPIRYSFSTSPSDEVELWVMDQLQFNTYSSMRVFSGTFITKDQASTGIFTPQYESIWYFLFFKPESGCVILTYDIHLVPFIRITSPTTSTRVLTESQLKITWVDNLNEWLKIELYKGSSYVKTLGNNIFNDGAAWITIPDSLDDGSDYKIKVTGKSTGEFDYSDPFTIIKRKITLYQPKSSDVFIPHTLRRIEWIGTGIGEDIKIDLFLNSSPILNITSQTNTSLQYFWWYVWQGSNYSKLTQSTYQIRIQDIINPKYTVFSPNFTITNEKHLSVKAPIKNAPYKAGSTMNILWSTDSPFDTVLIELYKGGVFQQKVVNARNSGSFNWTIPSSLKGASNYYISIRTTDNGTIGESPLFTIVPVIILMDFQPTLLFTSIILIAIAIGYLWWKK</sequence>
<dbReference type="Pfam" id="PF10342">
    <property type="entry name" value="Kre9_KNH"/>
    <property type="match status" value="2"/>
</dbReference>
<dbReference type="InterPro" id="IPR052982">
    <property type="entry name" value="SRP1/TIP1-like"/>
</dbReference>
<gene>
    <name evidence="4" type="ORF">LCGC14_1673400</name>
</gene>
<dbReference type="AlphaFoldDB" id="A0A0F9HRF6"/>
<evidence type="ECO:0000259" key="3">
    <source>
        <dbReference type="Pfam" id="PF10342"/>
    </source>
</evidence>
<dbReference type="EMBL" id="LAZR01014396">
    <property type="protein sequence ID" value="KKM17672.1"/>
    <property type="molecule type" value="Genomic_DNA"/>
</dbReference>
<dbReference type="PANTHER" id="PTHR40633">
    <property type="entry name" value="MATRIX PROTEIN, PUTATIVE (AFU_ORTHOLOGUE AFUA_8G05410)-RELATED"/>
    <property type="match status" value="1"/>
</dbReference>
<proteinExistence type="predicted"/>
<dbReference type="PANTHER" id="PTHR40633:SF1">
    <property type="entry name" value="GPI ANCHORED SERINE-THREONINE RICH PROTEIN (AFU_ORTHOLOGUE AFUA_1G03630)"/>
    <property type="match status" value="1"/>
</dbReference>
<organism evidence="4">
    <name type="scientific">marine sediment metagenome</name>
    <dbReference type="NCBI Taxonomy" id="412755"/>
    <lineage>
        <taxon>unclassified sequences</taxon>
        <taxon>metagenomes</taxon>
        <taxon>ecological metagenomes</taxon>
    </lineage>
</organism>
<name>A0A0F9HRF6_9ZZZZ</name>
<accession>A0A0F9HRF6</accession>
<keyword evidence="1" id="KW-0732">Signal</keyword>
<protein>
    <recommendedName>
        <fullName evidence="3">Yeast cell wall synthesis Kre9/Knh1-like N-terminal domain-containing protein</fullName>
    </recommendedName>
</protein>
<feature type="domain" description="Yeast cell wall synthesis Kre9/Knh1-like N-terminal" evidence="3">
    <location>
        <begin position="344"/>
        <end position="426"/>
    </location>
</feature>
<evidence type="ECO:0000256" key="2">
    <source>
        <dbReference type="SAM" id="Phobius"/>
    </source>
</evidence>